<dbReference type="PANTHER" id="PTHR38657:SF1">
    <property type="entry name" value="SLR1343 PROTEIN"/>
    <property type="match status" value="1"/>
</dbReference>
<accession>A0A137RHX0</accession>
<dbReference type="InterPro" id="IPR014729">
    <property type="entry name" value="Rossmann-like_a/b/a_fold"/>
</dbReference>
<dbReference type="Proteomes" id="UP000070138">
    <property type="component" value="Unassembled WGS sequence"/>
</dbReference>
<keyword evidence="2" id="KW-1185">Reference proteome</keyword>
<dbReference type="Gene3D" id="1.25.40.80">
    <property type="match status" value="1"/>
</dbReference>
<comment type="caution">
    <text evidence="1">The sequence shown here is derived from an EMBL/GenBank/DDBJ whole genome shotgun (WGS) entry which is preliminary data.</text>
</comment>
<evidence type="ECO:0000313" key="1">
    <source>
        <dbReference type="EMBL" id="KXN99087.1"/>
    </source>
</evidence>
<dbReference type="GO" id="GO:0016829">
    <property type="term" value="F:lyase activity"/>
    <property type="evidence" value="ECO:0007669"/>
    <property type="project" value="UniProtKB-KW"/>
</dbReference>
<protein>
    <submittedName>
        <fullName evidence="1">Deoxyribodipyrimidine photolyase</fullName>
    </submittedName>
</protein>
<dbReference type="AlphaFoldDB" id="A0A137RHX0"/>
<dbReference type="Gene3D" id="3.40.50.620">
    <property type="entry name" value="HUPs"/>
    <property type="match status" value="1"/>
</dbReference>
<dbReference type="Gene3D" id="1.10.10.1710">
    <property type="entry name" value="Deoxyribodipyrimidine photolyase-related"/>
    <property type="match status" value="1"/>
</dbReference>
<dbReference type="SUPFAM" id="SSF48173">
    <property type="entry name" value="Cryptochrome/photolyase FAD-binding domain"/>
    <property type="match status" value="1"/>
</dbReference>
<keyword evidence="1" id="KW-0456">Lyase</keyword>
<dbReference type="InterPro" id="IPR007357">
    <property type="entry name" value="PhrB-like"/>
</dbReference>
<reference evidence="2" key="1">
    <citation type="submission" date="2014-10" db="EMBL/GenBank/DDBJ databases">
        <title>Genome sequencing of Vitellibacter sp. D-24.</title>
        <authorList>
            <person name="Thevarajoo S."/>
            <person name="Selvaratnam C."/>
            <person name="Goh K.M."/>
            <person name="Chong C.S."/>
        </authorList>
    </citation>
    <scope>NUCLEOTIDE SEQUENCE [LARGE SCALE GENOMIC DNA]</scope>
    <source>
        <strain evidence="2">D-24</strain>
    </source>
</reference>
<name>A0A137RHX0_9FLAO</name>
<dbReference type="PANTHER" id="PTHR38657">
    <property type="entry name" value="SLR1343 PROTEIN"/>
    <property type="match status" value="1"/>
</dbReference>
<dbReference type="PATRIC" id="fig|1548749.3.peg.1776"/>
<gene>
    <name evidence="1" type="ORF">LS48_08445</name>
</gene>
<organism evidence="1 2">
    <name type="scientific">Aequorivita aquimaris</name>
    <dbReference type="NCBI Taxonomy" id="1548749"/>
    <lineage>
        <taxon>Bacteria</taxon>
        <taxon>Pseudomonadati</taxon>
        <taxon>Bacteroidota</taxon>
        <taxon>Flavobacteriia</taxon>
        <taxon>Flavobacteriales</taxon>
        <taxon>Flavobacteriaceae</taxon>
        <taxon>Aequorivita</taxon>
    </lineage>
</organism>
<dbReference type="EMBL" id="JRWG01000004">
    <property type="protein sequence ID" value="KXN99087.1"/>
    <property type="molecule type" value="Genomic_DNA"/>
</dbReference>
<dbReference type="InterPro" id="IPR036134">
    <property type="entry name" value="Crypto/Photolyase_FAD-like_sf"/>
</dbReference>
<reference evidence="1 2" key="2">
    <citation type="journal article" date="2016" name="Int. J. Syst. Evol. Microbiol.">
        <title>Vitellibacter aquimaris sp. nov., a marine bacterium isolated from seawater.</title>
        <authorList>
            <person name="Thevarajoo S."/>
            <person name="Selvaratnam C."/>
            <person name="Goh K.M."/>
            <person name="Hong K.W."/>
            <person name="Chan X.Y."/>
            <person name="Chan K.G."/>
            <person name="Chong C.S."/>
        </authorList>
    </citation>
    <scope>NUCLEOTIDE SEQUENCE [LARGE SCALE GENOMIC DNA]</scope>
    <source>
        <strain evidence="1 2">D-24</strain>
    </source>
</reference>
<dbReference type="Pfam" id="PF04244">
    <property type="entry name" value="DPRP"/>
    <property type="match status" value="1"/>
</dbReference>
<proteinExistence type="predicted"/>
<sequence>MKKLRLILGDQLNHKHSWYSKTEKDTLYFMAEMRQETDYAYHHIQKVIGFFAAMRNFYEHLKSNGHQIIYYEIDSEGNKQHLVENLRDLIEKHSIEKFEYQLPDEYRLDEQLKDFCKNIEIETEAFDTEHFYTTRTEMAEFYEGKKELTMEYFYRNMRKKHEILMQNDSQPEGGKWNFDKSNRKKWTEKPEIPHEKGFRKDVSKILEQIEKQEIKTIGTLDATAFNWPTSRPDSLKVLNYFCENLLMHFGDYQDALHTDEPYLFHSRLSFSMNTKMLSPQEVIDKVLETYYDRKSEIDISQVEGFVRQILGWREYMRGIYWMKMPGYRRSNKLDNQNKLPDFYWTAQTKMNCLHHAISQSLEHAYAHHIQRLMVTGNFALLAQVHPNDVDAWYLGIYIDAIEWVEMPNTRGMSQYADGGIVATKPYISSGSYINKMGNYCKSCKYDVNKKTGEESCPFNSLYWNFLSEKREHFKNNQRMNMMMSLLEKMKPETLEAHLNRAKKIIANPDAF</sequence>
<evidence type="ECO:0000313" key="2">
    <source>
        <dbReference type="Proteomes" id="UP000070138"/>
    </source>
</evidence>
<dbReference type="InterPro" id="IPR052551">
    <property type="entry name" value="UV-DNA_repair_photolyase"/>
</dbReference>
<dbReference type="RefSeq" id="WP_062621937.1">
    <property type="nucleotide sequence ID" value="NZ_JRWG01000004.1"/>
</dbReference>
<dbReference type="Gene3D" id="1.10.579.10">
    <property type="entry name" value="DNA Cyclobutane Dipyrimidine Photolyase, subunit A, domain 3"/>
    <property type="match status" value="1"/>
</dbReference>
<dbReference type="STRING" id="1548749.LS48_08445"/>
<dbReference type="OrthoDB" id="5288100at2"/>